<dbReference type="PANTHER" id="PTHR23260">
    <property type="entry name" value="KERATIN ASSOCIATED PROTEIN 3-3-RELATED"/>
    <property type="match status" value="1"/>
</dbReference>
<dbReference type="RefSeq" id="XP_008573409.1">
    <property type="nucleotide sequence ID" value="XM_008575187.1"/>
</dbReference>
<comment type="function">
    <text evidence="1 5">In the hair cortex, hair keratin intermediate filaments are embedded in an interfilamentous matrix, consisting of hair keratin-associated proteins (KRTAP), which are essential for the formation of a rigid and resistant hair shaft through their extensive disulfide bond cross-linking with abundant cysteine residues of hair keratins. The matrix proteins include the high-sulfur and high-glycine-tyrosine keratins.</text>
</comment>
<evidence type="ECO:0000313" key="6">
    <source>
        <dbReference type="Proteomes" id="UP000694923"/>
    </source>
</evidence>
<protein>
    <recommendedName>
        <fullName evidence="5">Keratin-associated protein</fullName>
    </recommendedName>
</protein>
<sequence length="251" mass="27622">MHSGSMSLLGYPGACNATSYRTHCYIPVALSLCSSNISPTFGCCLPSTYQGNLWLLDPCQESYYDVPSCESSSCEPKTCTTSCDPPNSCVPSNYPSAGQVVSACETINISPSTSCNPCTQTEGYVYNCYTPTQCESKACQTIRSGSNCSGQLNCFSKSLQPLNYCRLGSLRCRSYQNLGFIPSGNSSSYYVANSCQPKRYLIRNCQYPSYGLMSYQPLSYFSRNFPSLSCIPRTFPPLRYLFSGSRPLHCY</sequence>
<evidence type="ECO:0000256" key="5">
    <source>
        <dbReference type="RuleBase" id="RU369044"/>
    </source>
</evidence>
<name>A0ABM0QYG8_GALVR</name>
<dbReference type="PANTHER" id="PTHR23260:SF2">
    <property type="entry name" value="KERATIN-ASSOCIATED PROTEIN 24-1"/>
    <property type="match status" value="1"/>
</dbReference>
<dbReference type="InterPro" id="IPR007659">
    <property type="entry name" value="Keratin_matx"/>
</dbReference>
<dbReference type="Pfam" id="PF05287">
    <property type="entry name" value="PMG"/>
    <property type="match status" value="1"/>
</dbReference>
<reference evidence="7" key="1">
    <citation type="submission" date="2025-08" db="UniProtKB">
        <authorList>
            <consortium name="RefSeq"/>
        </authorList>
    </citation>
    <scope>IDENTIFICATION</scope>
</reference>
<proteinExistence type="inferred from homology"/>
<dbReference type="InterPro" id="IPR007951">
    <property type="entry name" value="KRTAP_PMG"/>
</dbReference>
<accession>A0ABM0QYG8</accession>
<dbReference type="Proteomes" id="UP000694923">
    <property type="component" value="Unplaced"/>
</dbReference>
<gene>
    <name evidence="7" type="primary">LOC103592454</name>
</gene>
<dbReference type="GeneID" id="103592454"/>
<evidence type="ECO:0000256" key="3">
    <source>
        <dbReference type="ARBA" id="ARBA00022744"/>
    </source>
</evidence>
<evidence type="ECO:0000256" key="2">
    <source>
        <dbReference type="ARBA" id="ARBA00022737"/>
    </source>
</evidence>
<keyword evidence="2" id="KW-0677">Repeat</keyword>
<evidence type="ECO:0000256" key="4">
    <source>
        <dbReference type="ARBA" id="ARBA00034495"/>
    </source>
</evidence>
<evidence type="ECO:0000256" key="1">
    <source>
        <dbReference type="ARBA" id="ARBA00003327"/>
    </source>
</evidence>
<keyword evidence="3 5" id="KW-0416">Keratin</keyword>
<organism evidence="6 7">
    <name type="scientific">Galeopterus variegatus</name>
    <name type="common">Malayan flying lemur</name>
    <name type="synonym">Cynocephalus variegatus</name>
    <dbReference type="NCBI Taxonomy" id="482537"/>
    <lineage>
        <taxon>Eukaryota</taxon>
        <taxon>Metazoa</taxon>
        <taxon>Chordata</taxon>
        <taxon>Craniata</taxon>
        <taxon>Vertebrata</taxon>
        <taxon>Euteleostomi</taxon>
        <taxon>Mammalia</taxon>
        <taxon>Eutheria</taxon>
        <taxon>Euarchontoglires</taxon>
        <taxon>Dermoptera</taxon>
        <taxon>Cynocephalidae</taxon>
        <taxon>Galeopterus</taxon>
    </lineage>
</organism>
<evidence type="ECO:0000313" key="7">
    <source>
        <dbReference type="RefSeq" id="XP_008573409.1"/>
    </source>
</evidence>
<keyword evidence="6" id="KW-1185">Reference proteome</keyword>
<comment type="subunit">
    <text evidence="5">Interacts with hair keratins.</text>
</comment>
<comment type="similarity">
    <text evidence="4 5">Belongs to the PMG family.</text>
</comment>